<evidence type="ECO:0000259" key="3">
    <source>
        <dbReference type="Pfam" id="PF05193"/>
    </source>
</evidence>
<dbReference type="InterPro" id="IPR050361">
    <property type="entry name" value="MPP/UQCRC_Complex"/>
</dbReference>
<dbReference type="GO" id="GO:0046872">
    <property type="term" value="F:metal ion binding"/>
    <property type="evidence" value="ECO:0007669"/>
    <property type="project" value="InterPro"/>
</dbReference>
<feature type="domain" description="Peptidase M16 N-terminal" evidence="2">
    <location>
        <begin position="10"/>
        <end position="139"/>
    </location>
</feature>
<dbReference type="Pfam" id="PF05193">
    <property type="entry name" value="Peptidase_M16_C"/>
    <property type="match status" value="1"/>
</dbReference>
<comment type="caution">
    <text evidence="4">The sequence shown here is derived from an EMBL/GenBank/DDBJ whole genome shotgun (WGS) entry which is preliminary data.</text>
</comment>
<comment type="similarity">
    <text evidence="1">Belongs to the peptidase M16 family.</text>
</comment>
<accession>T0Z3I1</accession>
<dbReference type="Gene3D" id="3.30.830.10">
    <property type="entry name" value="Metalloenzyme, LuxS/M16 peptidase-like"/>
    <property type="match status" value="2"/>
</dbReference>
<name>T0Z3I1_9ZZZZ</name>
<reference evidence="4" key="1">
    <citation type="submission" date="2013-08" db="EMBL/GenBank/DDBJ databases">
        <authorList>
            <person name="Mendez C."/>
            <person name="Richter M."/>
            <person name="Ferrer M."/>
            <person name="Sanchez J."/>
        </authorList>
    </citation>
    <scope>NUCLEOTIDE SEQUENCE</scope>
</reference>
<dbReference type="AlphaFoldDB" id="T0Z3I1"/>
<proteinExistence type="inferred from homology"/>
<evidence type="ECO:0000259" key="2">
    <source>
        <dbReference type="Pfam" id="PF00675"/>
    </source>
</evidence>
<evidence type="ECO:0000313" key="4">
    <source>
        <dbReference type="EMBL" id="EQD39628.1"/>
    </source>
</evidence>
<reference evidence="4" key="2">
    <citation type="journal article" date="2014" name="ISME J.">
        <title>Microbial stratification in low pH oxic and suboxic macroscopic growths along an acid mine drainage.</title>
        <authorList>
            <person name="Mendez-Garcia C."/>
            <person name="Mesa V."/>
            <person name="Sprenger R.R."/>
            <person name="Richter M."/>
            <person name="Diez M.S."/>
            <person name="Solano J."/>
            <person name="Bargiela R."/>
            <person name="Golyshina O.V."/>
            <person name="Manteca A."/>
            <person name="Ramos J.L."/>
            <person name="Gallego J.R."/>
            <person name="Llorente I."/>
            <person name="Martins Dos Santos V.A."/>
            <person name="Jensen O.N."/>
            <person name="Pelaez A.I."/>
            <person name="Sanchez J."/>
            <person name="Ferrer M."/>
        </authorList>
    </citation>
    <scope>NUCLEOTIDE SEQUENCE</scope>
</reference>
<dbReference type="InterPro" id="IPR007863">
    <property type="entry name" value="Peptidase_M16_C"/>
</dbReference>
<dbReference type="InterPro" id="IPR011249">
    <property type="entry name" value="Metalloenz_LuxS/M16"/>
</dbReference>
<sequence>MLIYTKNTLEEVGVAFGFRYGSVDCSLDKKEVAHYLEHMLFKGTKSRGWSDINNMVRRYGINLNAETGYETTIYEAGVYRRYYPKALDLVLDMVKNAKLPAKDMSNELGTILHELAIRRDDPDNILEDNMPYALYRNRAVISNGTSKSVRAISRSDLLRAYEAHYSPRNAAIAICGGVDMKHAYKIVKDSMSSFNRGHEEPRRKKLAHKPMRNMLVKRRDINREIVGIGFDVGGIVRGDVNKYSALMALAEVLNNRVYDEVREKNGLSYDPKAEYEPHESFGYVMVSAGAEPGKSDRVKRMMLEECRKISEGNITKNELDRVKHGLKIEFELLKETPVDMATAMLDVELKGINGKNLLYMGDVLDKIDVQEIRRYAKRYIDVSRCSVIMLKKY</sequence>
<dbReference type="PANTHER" id="PTHR11851">
    <property type="entry name" value="METALLOPROTEASE"/>
    <property type="match status" value="1"/>
</dbReference>
<protein>
    <submittedName>
        <fullName evidence="4">Processing peptidase</fullName>
    </submittedName>
</protein>
<dbReference type="SUPFAM" id="SSF63411">
    <property type="entry name" value="LuxS/MPP-like metallohydrolase"/>
    <property type="match status" value="2"/>
</dbReference>
<evidence type="ECO:0000256" key="1">
    <source>
        <dbReference type="ARBA" id="ARBA00007261"/>
    </source>
</evidence>
<dbReference type="PANTHER" id="PTHR11851:SF49">
    <property type="entry name" value="MITOCHONDRIAL-PROCESSING PEPTIDASE SUBUNIT ALPHA"/>
    <property type="match status" value="1"/>
</dbReference>
<dbReference type="EMBL" id="AUZZ01008053">
    <property type="protein sequence ID" value="EQD39628.1"/>
    <property type="molecule type" value="Genomic_DNA"/>
</dbReference>
<dbReference type="InterPro" id="IPR011765">
    <property type="entry name" value="Pept_M16_N"/>
</dbReference>
<feature type="domain" description="Peptidase M16 C-terminal" evidence="3">
    <location>
        <begin position="152"/>
        <end position="326"/>
    </location>
</feature>
<dbReference type="Pfam" id="PF00675">
    <property type="entry name" value="Peptidase_M16"/>
    <property type="match status" value="1"/>
</dbReference>
<gene>
    <name evidence="4" type="ORF">B2A_11171</name>
</gene>
<organism evidence="4">
    <name type="scientific">mine drainage metagenome</name>
    <dbReference type="NCBI Taxonomy" id="410659"/>
    <lineage>
        <taxon>unclassified sequences</taxon>
        <taxon>metagenomes</taxon>
        <taxon>ecological metagenomes</taxon>
    </lineage>
</organism>